<accession>A0A504XRB0</accession>
<feature type="compositionally biased region" description="Polar residues" evidence="1">
    <location>
        <begin position="165"/>
        <end position="180"/>
    </location>
</feature>
<feature type="region of interest" description="Disordered" evidence="1">
    <location>
        <begin position="161"/>
        <end position="180"/>
    </location>
</feature>
<feature type="compositionally biased region" description="Polar residues" evidence="1">
    <location>
        <begin position="23"/>
        <end position="45"/>
    </location>
</feature>
<protein>
    <submittedName>
        <fullName evidence="2">Uncharacterized protein</fullName>
    </submittedName>
</protein>
<proteinExistence type="predicted"/>
<gene>
    <name evidence="2" type="ORF">FGIG_08296</name>
</gene>
<name>A0A504XRB0_FASGI</name>
<evidence type="ECO:0000256" key="1">
    <source>
        <dbReference type="SAM" id="MobiDB-lite"/>
    </source>
</evidence>
<comment type="caution">
    <text evidence="2">The sequence shown here is derived from an EMBL/GenBank/DDBJ whole genome shotgun (WGS) entry which is preliminary data.</text>
</comment>
<reference evidence="2 3" key="1">
    <citation type="submission" date="2019-04" db="EMBL/GenBank/DDBJ databases">
        <title>Annotation for the trematode Fasciola gigantica.</title>
        <authorList>
            <person name="Choi Y.-J."/>
        </authorList>
    </citation>
    <scope>NUCLEOTIDE SEQUENCE [LARGE SCALE GENOMIC DNA]</scope>
    <source>
        <strain evidence="2">Uganda_cow_1</strain>
    </source>
</reference>
<keyword evidence="3" id="KW-1185">Reference proteome</keyword>
<evidence type="ECO:0000313" key="3">
    <source>
        <dbReference type="Proteomes" id="UP000316759"/>
    </source>
</evidence>
<sequence>MSRLRRSPSPRPVQIPSPMIKKSQCSPEWNTSLDNSTTSPDSFSSGRPDLKHLSLRAMFANKFMKNSADQVLRQNESNSVHVLRTNFLRAVSASPLASDNESFCQKSSPFEEKIRHYIIRSRAKYKSAPLSPVRRRLQRQMATQDTNALSLTPLILSSSTEESFDSNNSQHRCTCQSKLGPTNAKPPPARWYFIKQQYSFGEPKPRNCSRW</sequence>
<dbReference type="EMBL" id="SUNJ01015638">
    <property type="protein sequence ID" value="TPP47657.1"/>
    <property type="molecule type" value="Genomic_DNA"/>
</dbReference>
<dbReference type="AlphaFoldDB" id="A0A504XRB0"/>
<dbReference type="Proteomes" id="UP000316759">
    <property type="component" value="Unassembled WGS sequence"/>
</dbReference>
<evidence type="ECO:0000313" key="2">
    <source>
        <dbReference type="EMBL" id="TPP47657.1"/>
    </source>
</evidence>
<feature type="region of interest" description="Disordered" evidence="1">
    <location>
        <begin position="1"/>
        <end position="47"/>
    </location>
</feature>
<organism evidence="2 3">
    <name type="scientific">Fasciola gigantica</name>
    <name type="common">Giant liver fluke</name>
    <dbReference type="NCBI Taxonomy" id="46835"/>
    <lineage>
        <taxon>Eukaryota</taxon>
        <taxon>Metazoa</taxon>
        <taxon>Spiralia</taxon>
        <taxon>Lophotrochozoa</taxon>
        <taxon>Platyhelminthes</taxon>
        <taxon>Trematoda</taxon>
        <taxon>Digenea</taxon>
        <taxon>Plagiorchiida</taxon>
        <taxon>Echinostomata</taxon>
        <taxon>Echinostomatoidea</taxon>
        <taxon>Fasciolidae</taxon>
        <taxon>Fasciola</taxon>
    </lineage>
</organism>